<evidence type="ECO:0000313" key="2">
    <source>
        <dbReference type="Proteomes" id="UP000002275"/>
    </source>
</evidence>
<dbReference type="AlphaFoldDB" id="A0A3Q0L5K7"/>
<dbReference type="EMBL" id="AE016795">
    <property type="protein sequence ID" value="AAO10798.2"/>
    <property type="molecule type" value="Genomic_DNA"/>
</dbReference>
<accession>A0A3Q0L5K7</accession>
<dbReference type="KEGG" id="vvu:VV1_2425"/>
<evidence type="ECO:0000313" key="1">
    <source>
        <dbReference type="EMBL" id="AAO10798.2"/>
    </source>
</evidence>
<reference evidence="2" key="1">
    <citation type="submission" date="2002-12" db="EMBL/GenBank/DDBJ databases">
        <title>Complete genome sequence of Vibrio vulnificus CMCP6.</title>
        <authorList>
            <person name="Rhee J.H."/>
            <person name="Kim S.Y."/>
            <person name="Chung S.S."/>
            <person name="Kim J.J."/>
            <person name="Moon Y.H."/>
            <person name="Jeong H."/>
            <person name="Choy H.E."/>
        </authorList>
    </citation>
    <scope>NUCLEOTIDE SEQUENCE [LARGE SCALE GENOMIC DNA]</scope>
    <source>
        <strain evidence="2">CMCP6</strain>
    </source>
</reference>
<gene>
    <name evidence="1" type="ordered locus">VV1_2425</name>
</gene>
<sequence length="219" mass="25537">MMKKDKFARKLTKLDDRAYIRRCMWPDLDVRIEKEFKTFQKESLAAFGDVYLTQLKQRKKYRNSNLLSSQFHNATYVKFGSRSLGIAKIPNENKEPLAICSERNAQLYYTQGSIGDVLVVLSPYTSEIYNVHEKNIVIARYKQPVDISPRLINKHLKVFKKYALASSHASAGLLSPYLFRRWLQLKDFRYKDNNRAELIRVIERVILVSLAAISAWLAK</sequence>
<dbReference type="Proteomes" id="UP000002275">
    <property type="component" value="Chromosome I"/>
</dbReference>
<protein>
    <submittedName>
        <fullName evidence="1">Uncharacterized protein</fullName>
    </submittedName>
</protein>
<reference evidence="1 2" key="3">
    <citation type="journal article" date="2011" name="Mol. Syst. Biol.">
        <title>Integrative genome-scale metabolic analysis of Vibrio vulnificus for drug targeting and discovery.</title>
        <authorList>
            <person name="Kim H.U."/>
            <person name="Kim S.Y."/>
            <person name="Jeong H."/>
            <person name="Kim T.Y."/>
            <person name="Kim J.J."/>
            <person name="Choy H.E."/>
            <person name="Yi K.Y."/>
            <person name="Rhee J.H."/>
            <person name="Lee S.Y."/>
        </authorList>
    </citation>
    <scope>NUCLEOTIDE SEQUENCE [LARGE SCALE GENOMIC DNA]</scope>
    <source>
        <strain evidence="1 2">CMCP6</strain>
    </source>
</reference>
<organism evidence="1 2">
    <name type="scientific">Vibrio vulnificus (strain CMCP6)</name>
    <dbReference type="NCBI Taxonomy" id="216895"/>
    <lineage>
        <taxon>Bacteria</taxon>
        <taxon>Pseudomonadati</taxon>
        <taxon>Pseudomonadota</taxon>
        <taxon>Gammaproteobacteria</taxon>
        <taxon>Vibrionales</taxon>
        <taxon>Vibrionaceae</taxon>
        <taxon>Vibrio</taxon>
    </lineage>
</organism>
<name>A0A3Q0L5K7_VIBVU</name>
<reference evidence="1 2" key="2">
    <citation type="journal article" date="2003" name="Infect. Immun.">
        <title>Characterization and pathogenic significance of Vibrio vulnificus antigens preferentially expressed in septicemic patients.</title>
        <authorList>
            <person name="Kim Y.R."/>
            <person name="Lee S.E."/>
            <person name="Kim C.M."/>
            <person name="Kim S.Y."/>
            <person name="Shin E.K."/>
            <person name="Shin D.H."/>
            <person name="Chung S.S."/>
            <person name="Choy H.E."/>
            <person name="Progulske-Fox A."/>
            <person name="Hillman J.D."/>
            <person name="Handfield M."/>
            <person name="Rhee J.H."/>
        </authorList>
    </citation>
    <scope>NUCLEOTIDE SEQUENCE [LARGE SCALE GENOMIC DNA]</scope>
    <source>
        <strain evidence="1 2">CMCP6</strain>
    </source>
</reference>
<proteinExistence type="predicted"/>